<organism evidence="1 2">
    <name type="scientific">Laspinema olomoucense D3b</name>
    <dbReference type="NCBI Taxonomy" id="2953688"/>
    <lineage>
        <taxon>Bacteria</taxon>
        <taxon>Bacillati</taxon>
        <taxon>Cyanobacteriota</taxon>
        <taxon>Cyanophyceae</taxon>
        <taxon>Oscillatoriophycideae</taxon>
        <taxon>Oscillatoriales</taxon>
        <taxon>Laspinemataceae</taxon>
        <taxon>Laspinema</taxon>
        <taxon>Laspinema olomoucense</taxon>
    </lineage>
</organism>
<evidence type="ECO:0000313" key="2">
    <source>
        <dbReference type="Proteomes" id="UP001525961"/>
    </source>
</evidence>
<dbReference type="RefSeq" id="WP_261236436.1">
    <property type="nucleotide sequence ID" value="NZ_JAMXFA010000028.1"/>
</dbReference>
<protein>
    <submittedName>
        <fullName evidence="1">Uncharacterized protein</fullName>
    </submittedName>
</protein>
<keyword evidence="2" id="KW-1185">Reference proteome</keyword>
<dbReference type="EMBL" id="JAMXFA010000028">
    <property type="protein sequence ID" value="MCT7979797.1"/>
    <property type="molecule type" value="Genomic_DNA"/>
</dbReference>
<accession>A0ABT2NAU0</accession>
<gene>
    <name evidence="1" type="ORF">NG792_18935</name>
</gene>
<proteinExistence type="predicted"/>
<name>A0ABT2NAU0_9CYAN</name>
<sequence>MQIAAEAVKRMENNPRLSEQIRSAIAQSGIQEFQQRLKHPAAHFVIGALEDWQKTQNI</sequence>
<comment type="caution">
    <text evidence="1">The sequence shown here is derived from an EMBL/GenBank/DDBJ whole genome shotgun (WGS) entry which is preliminary data.</text>
</comment>
<reference evidence="1 2" key="1">
    <citation type="journal article" date="2022" name="Front. Microbiol.">
        <title>High genomic differentiation and limited gene flow indicate recent cryptic speciation within the genus Laspinema (cyanobacteria).</title>
        <authorList>
            <person name="Stanojkovic A."/>
            <person name="Skoupy S."/>
            <person name="Skaloud P."/>
            <person name="Dvorak P."/>
        </authorList>
    </citation>
    <scope>NUCLEOTIDE SEQUENCE [LARGE SCALE GENOMIC DNA]</scope>
    <source>
        <strain evidence="1 2">D3b</strain>
    </source>
</reference>
<dbReference type="Proteomes" id="UP001525961">
    <property type="component" value="Unassembled WGS sequence"/>
</dbReference>
<evidence type="ECO:0000313" key="1">
    <source>
        <dbReference type="EMBL" id="MCT7979797.1"/>
    </source>
</evidence>